<sequence length="105" mass="11121">MTQPPLTVSDQIRATATVQGEAASFIERAKSATDGTAGHVFQTHGLVCSPTAMAVKSAELSRREAAGKMHLISTDLSVKLNKAATDYTTTDHQEGGNLDGQMHPR</sequence>
<name>A0A378W4Z7_9MYCO</name>
<dbReference type="GO" id="GO:0009306">
    <property type="term" value="P:protein secretion"/>
    <property type="evidence" value="ECO:0007669"/>
    <property type="project" value="InterPro"/>
</dbReference>
<organism evidence="1 2">
    <name type="scientific">Mycolicibacterium senegalense</name>
    <dbReference type="NCBI Taxonomy" id="1796"/>
    <lineage>
        <taxon>Bacteria</taxon>
        <taxon>Bacillati</taxon>
        <taxon>Actinomycetota</taxon>
        <taxon>Actinomycetes</taxon>
        <taxon>Mycobacteriales</taxon>
        <taxon>Mycobacteriaceae</taxon>
        <taxon>Mycolicibacterium</taxon>
    </lineage>
</organism>
<dbReference type="Proteomes" id="UP000254945">
    <property type="component" value="Unassembled WGS sequence"/>
</dbReference>
<proteinExistence type="predicted"/>
<evidence type="ECO:0000313" key="1">
    <source>
        <dbReference type="EMBL" id="SUA28066.1"/>
    </source>
</evidence>
<evidence type="ECO:0000313" key="2">
    <source>
        <dbReference type="Proteomes" id="UP000254945"/>
    </source>
</evidence>
<dbReference type="AlphaFoldDB" id="A0A378W4Z7"/>
<gene>
    <name evidence="1" type="ORF">NCTC4524_04043</name>
</gene>
<reference evidence="1 2" key="1">
    <citation type="submission" date="2018-06" db="EMBL/GenBank/DDBJ databases">
        <authorList>
            <consortium name="Pathogen Informatics"/>
            <person name="Doyle S."/>
        </authorList>
    </citation>
    <scope>NUCLEOTIDE SEQUENCE [LARGE SCALE GENOMIC DNA]</scope>
    <source>
        <strain evidence="1 2">NCTC4524</strain>
    </source>
</reference>
<dbReference type="Pfam" id="PF10824">
    <property type="entry name" value="T7SS_ESX_EspC"/>
    <property type="match status" value="1"/>
</dbReference>
<protein>
    <submittedName>
        <fullName evidence="1">Protein of uncharacterized function (DUF2580)</fullName>
    </submittedName>
</protein>
<accession>A0A378W4Z7</accession>
<dbReference type="EMBL" id="UGQQ01000002">
    <property type="protein sequence ID" value="SUA28066.1"/>
    <property type="molecule type" value="Genomic_DNA"/>
</dbReference>
<dbReference type="RefSeq" id="WP_051752410.1">
    <property type="nucleotide sequence ID" value="NZ_CP081000.1"/>
</dbReference>
<dbReference type="InterPro" id="IPR022536">
    <property type="entry name" value="EspC"/>
</dbReference>